<keyword evidence="4" id="KW-1185">Reference proteome</keyword>
<dbReference type="GO" id="GO:0005737">
    <property type="term" value="C:cytoplasm"/>
    <property type="evidence" value="ECO:0007669"/>
    <property type="project" value="UniProtKB-SubCell"/>
</dbReference>
<protein>
    <submittedName>
        <fullName evidence="3">Uncharacterized protein</fullName>
    </submittedName>
</protein>
<gene>
    <name evidence="3" type="ORF">J8A68_005857</name>
</gene>
<organism evidence="3 4">
    <name type="scientific">[Candida] subhashii</name>
    <dbReference type="NCBI Taxonomy" id="561895"/>
    <lineage>
        <taxon>Eukaryota</taxon>
        <taxon>Fungi</taxon>
        <taxon>Dikarya</taxon>
        <taxon>Ascomycota</taxon>
        <taxon>Saccharomycotina</taxon>
        <taxon>Pichiomycetes</taxon>
        <taxon>Debaryomycetaceae</taxon>
        <taxon>Spathaspora</taxon>
    </lineage>
</organism>
<dbReference type="InterPro" id="IPR051980">
    <property type="entry name" value="WD_repeat_MORG1"/>
</dbReference>
<comment type="subcellular location">
    <subcellularLocation>
        <location evidence="1">Cytoplasm</location>
    </subcellularLocation>
</comment>
<dbReference type="Pfam" id="PF00400">
    <property type="entry name" value="WD40"/>
    <property type="match status" value="1"/>
</dbReference>
<proteinExistence type="predicted"/>
<dbReference type="InterPro" id="IPR001680">
    <property type="entry name" value="WD40_rpt"/>
</dbReference>
<dbReference type="Proteomes" id="UP000694255">
    <property type="component" value="Unassembled WGS sequence"/>
</dbReference>
<name>A0A8J5Q532_9ASCO</name>
<sequence length="323" mass="36636">MQDIKYRQFQAHENTYISSFSIIENSNFILTAGGRDSTIRLHSLTEDASTSIIVREAPQNKNYSIVDSSDMCIGSMDDKIEIFDLAKTTPVRILDNTPNDPTHNRTNFVIDAKILNKNMLVTCGNNHTMNMFDIRMNVVHGTNGPFTSIALGERSLYSIGYHGYNICCSGEDGRIYTMDLRNSEVICDQVSNYPILKIHQYPNDLTLSFDLYGQVRLFNNRSGLTSCSYNINEPVRRLTHTFDLQMIPERNCIINSTNIGEIQFYSVNKDRTQVRKRTTLKAVVDQNQISTNYLNGMKFDPVENRVIASGGTGIIHVWDNVFG</sequence>
<accession>A0A8J5Q532</accession>
<dbReference type="GO" id="GO:0000398">
    <property type="term" value="P:mRNA splicing, via spliceosome"/>
    <property type="evidence" value="ECO:0007669"/>
    <property type="project" value="TreeGrafter"/>
</dbReference>
<dbReference type="SMART" id="SM00320">
    <property type="entry name" value="WD40"/>
    <property type="match status" value="3"/>
</dbReference>
<dbReference type="EMBL" id="JAGSYN010000276">
    <property type="protein sequence ID" value="KAG7660591.1"/>
    <property type="molecule type" value="Genomic_DNA"/>
</dbReference>
<dbReference type="GeneID" id="73472657"/>
<dbReference type="GO" id="GO:0071013">
    <property type="term" value="C:catalytic step 2 spliceosome"/>
    <property type="evidence" value="ECO:0007669"/>
    <property type="project" value="TreeGrafter"/>
</dbReference>
<evidence type="ECO:0000313" key="3">
    <source>
        <dbReference type="EMBL" id="KAG7660591.1"/>
    </source>
</evidence>
<evidence type="ECO:0000256" key="2">
    <source>
        <dbReference type="ARBA" id="ARBA00022490"/>
    </source>
</evidence>
<evidence type="ECO:0000256" key="1">
    <source>
        <dbReference type="ARBA" id="ARBA00004496"/>
    </source>
</evidence>
<dbReference type="PANTHER" id="PTHR22842:SF3">
    <property type="entry name" value="WD REPEAT DOMAIN-CONTAINING PROTEIN 83"/>
    <property type="match status" value="1"/>
</dbReference>
<dbReference type="PANTHER" id="PTHR22842">
    <property type="entry name" value="WD40 REPEAT PROTEIN"/>
    <property type="match status" value="1"/>
</dbReference>
<reference evidence="3 4" key="1">
    <citation type="journal article" date="2021" name="DNA Res.">
        <title>Genome analysis of Candida subhashii reveals its hybrid nature and dual mitochondrial genome conformations.</title>
        <authorList>
            <person name="Mixao V."/>
            <person name="Hegedusova E."/>
            <person name="Saus E."/>
            <person name="Pryszcz L.P."/>
            <person name="Cillingova A."/>
            <person name="Nosek J."/>
            <person name="Gabaldon T."/>
        </authorList>
    </citation>
    <scope>NUCLEOTIDE SEQUENCE [LARGE SCALE GENOMIC DNA]</scope>
    <source>
        <strain evidence="3 4">CBS 10753</strain>
    </source>
</reference>
<dbReference type="OrthoDB" id="1068471at2759"/>
<dbReference type="AlphaFoldDB" id="A0A8J5Q532"/>
<dbReference type="RefSeq" id="XP_049260824.1">
    <property type="nucleotide sequence ID" value="XM_049409968.1"/>
</dbReference>
<keyword evidence="2" id="KW-0963">Cytoplasm</keyword>
<evidence type="ECO:0000313" key="4">
    <source>
        <dbReference type="Proteomes" id="UP000694255"/>
    </source>
</evidence>
<comment type="caution">
    <text evidence="3">The sequence shown here is derived from an EMBL/GenBank/DDBJ whole genome shotgun (WGS) entry which is preliminary data.</text>
</comment>